<feature type="transmembrane region" description="Helical" evidence="7">
    <location>
        <begin position="12"/>
        <end position="39"/>
    </location>
</feature>
<feature type="transmembrane region" description="Helical" evidence="7">
    <location>
        <begin position="321"/>
        <end position="342"/>
    </location>
</feature>
<gene>
    <name evidence="8" type="ORF">E4665_01595</name>
</gene>
<reference evidence="8 9" key="1">
    <citation type="journal article" date="2015" name="Int. J. Syst. Evol. Microbiol.">
        <title>Sporolactobacillus shoreae sp. nov. and Sporolactobacillus spathodeae sp. nov., two spore-forming lactic acid bacteria isolated from tree barks in Thailand.</title>
        <authorList>
            <person name="Thamacharoensuk T."/>
            <person name="Kitahara M."/>
            <person name="Ohkuma M."/>
            <person name="Thongchul N."/>
            <person name="Tanasupawat S."/>
        </authorList>
    </citation>
    <scope>NUCLEOTIDE SEQUENCE [LARGE SCALE GENOMIC DNA]</scope>
    <source>
        <strain evidence="8 9">BK92</strain>
    </source>
</reference>
<comment type="caution">
    <text evidence="8">The sequence shown here is derived from an EMBL/GenBank/DDBJ whole genome shotgun (WGS) entry which is preliminary data.</text>
</comment>
<dbReference type="CDD" id="cd06173">
    <property type="entry name" value="MFS_MefA_like"/>
    <property type="match status" value="1"/>
</dbReference>
<dbReference type="GO" id="GO:0005886">
    <property type="term" value="C:plasma membrane"/>
    <property type="evidence" value="ECO:0007669"/>
    <property type="project" value="UniProtKB-SubCell"/>
</dbReference>
<feature type="transmembrane region" description="Helical" evidence="7">
    <location>
        <begin position="362"/>
        <end position="381"/>
    </location>
</feature>
<dbReference type="Pfam" id="PF07690">
    <property type="entry name" value="MFS_1"/>
    <property type="match status" value="1"/>
</dbReference>
<dbReference type="Proteomes" id="UP000298347">
    <property type="component" value="Unassembled WGS sequence"/>
</dbReference>
<feature type="transmembrane region" description="Helical" evidence="7">
    <location>
        <begin position="170"/>
        <end position="189"/>
    </location>
</feature>
<evidence type="ECO:0000256" key="7">
    <source>
        <dbReference type="SAM" id="Phobius"/>
    </source>
</evidence>
<dbReference type="EMBL" id="SRJD01000001">
    <property type="protein sequence ID" value="TGB00398.1"/>
    <property type="molecule type" value="Genomic_DNA"/>
</dbReference>
<dbReference type="InterPro" id="IPR036259">
    <property type="entry name" value="MFS_trans_sf"/>
</dbReference>
<evidence type="ECO:0000256" key="5">
    <source>
        <dbReference type="ARBA" id="ARBA00022989"/>
    </source>
</evidence>
<dbReference type="GO" id="GO:0022857">
    <property type="term" value="F:transmembrane transporter activity"/>
    <property type="evidence" value="ECO:0007669"/>
    <property type="project" value="InterPro"/>
</dbReference>
<evidence type="ECO:0000256" key="2">
    <source>
        <dbReference type="ARBA" id="ARBA00022448"/>
    </source>
</evidence>
<feature type="transmembrane region" description="Helical" evidence="7">
    <location>
        <begin position="266"/>
        <end position="285"/>
    </location>
</feature>
<sequence length="419" mass="45859">MAKTFSIFKDRRYTFLFSASVTSQLGSVIGMTSLVFYLLDRFSSQPYLATFNELMSTLPSLLVFWLVGVAADRMDRQKIAANCDLISAGLSLGLLFSLLTNLLWLIFAMIFIRAAVSKFFAPAEQAIIQGVLTKKDYPVAAGLNQMVSSLFMIFGNGLGAVVYWTAGAPGAIFIDTLSFIISAILIRSLNLPKSVCLPNGRHRWKSFNFKTIGADFGQGFHYIIHNRLLVSLIASFVVFGIINGGCSVMLIFILKYKLVPDSYQFFSVWGGIVAGIGILVGSLLASIVSGKWPYKTMIVVGLAFSGAFIIAAGYAQNVVFFLALIFFSMLFVPLVNVAIGGWMPCVVDPKMMGRVESWSTPVMMLSQSLTLGFILIAFPSLISIESIFFFVGLLTIFSAIYYGCFVQESLKMIDAPAAE</sequence>
<feature type="transmembrane region" description="Helical" evidence="7">
    <location>
        <begin position="45"/>
        <end position="67"/>
    </location>
</feature>
<protein>
    <submittedName>
        <fullName evidence="8">MFS transporter</fullName>
    </submittedName>
</protein>
<evidence type="ECO:0000256" key="3">
    <source>
        <dbReference type="ARBA" id="ARBA00022475"/>
    </source>
</evidence>
<proteinExistence type="predicted"/>
<keyword evidence="5 7" id="KW-1133">Transmembrane helix</keyword>
<dbReference type="RefSeq" id="WP_135347043.1">
    <property type="nucleotide sequence ID" value="NZ_SRJD01000001.1"/>
</dbReference>
<feature type="transmembrane region" description="Helical" evidence="7">
    <location>
        <begin position="387"/>
        <end position="405"/>
    </location>
</feature>
<feature type="transmembrane region" description="Helical" evidence="7">
    <location>
        <begin position="297"/>
        <end position="315"/>
    </location>
</feature>
<evidence type="ECO:0000256" key="6">
    <source>
        <dbReference type="ARBA" id="ARBA00023136"/>
    </source>
</evidence>
<dbReference type="AlphaFoldDB" id="A0A4Z0GUL1"/>
<organism evidence="8 9">
    <name type="scientific">Sporolactobacillus shoreae</name>
    <dbReference type="NCBI Taxonomy" id="1465501"/>
    <lineage>
        <taxon>Bacteria</taxon>
        <taxon>Bacillati</taxon>
        <taxon>Bacillota</taxon>
        <taxon>Bacilli</taxon>
        <taxon>Bacillales</taxon>
        <taxon>Sporolactobacillaceae</taxon>
        <taxon>Sporolactobacillus</taxon>
    </lineage>
</organism>
<feature type="transmembrane region" description="Helical" evidence="7">
    <location>
        <begin position="228"/>
        <end position="254"/>
    </location>
</feature>
<dbReference type="PANTHER" id="PTHR43266">
    <property type="entry name" value="MACROLIDE-EFFLUX PROTEIN"/>
    <property type="match status" value="1"/>
</dbReference>
<evidence type="ECO:0000313" key="8">
    <source>
        <dbReference type="EMBL" id="TGB00398.1"/>
    </source>
</evidence>
<keyword evidence="2" id="KW-0813">Transport</keyword>
<keyword evidence="6 7" id="KW-0472">Membrane</keyword>
<comment type="subcellular location">
    <subcellularLocation>
        <location evidence="1">Cell membrane</location>
        <topology evidence="1">Multi-pass membrane protein</topology>
    </subcellularLocation>
</comment>
<name>A0A4Z0GUL1_9BACL</name>
<dbReference type="SUPFAM" id="SSF103473">
    <property type="entry name" value="MFS general substrate transporter"/>
    <property type="match status" value="1"/>
</dbReference>
<dbReference type="PANTHER" id="PTHR43266:SF8">
    <property type="entry name" value="MACROLIDE-EFFLUX PROTEIN"/>
    <property type="match status" value="1"/>
</dbReference>
<accession>A0A4Z0GUL1</accession>
<keyword evidence="9" id="KW-1185">Reference proteome</keyword>
<keyword evidence="4 7" id="KW-0812">Transmembrane</keyword>
<keyword evidence="3" id="KW-1003">Cell membrane</keyword>
<evidence type="ECO:0000256" key="1">
    <source>
        <dbReference type="ARBA" id="ARBA00004651"/>
    </source>
</evidence>
<dbReference type="InterPro" id="IPR011701">
    <property type="entry name" value="MFS"/>
</dbReference>
<evidence type="ECO:0000313" key="9">
    <source>
        <dbReference type="Proteomes" id="UP000298347"/>
    </source>
</evidence>
<dbReference type="Gene3D" id="1.20.1250.20">
    <property type="entry name" value="MFS general substrate transporter like domains"/>
    <property type="match status" value="2"/>
</dbReference>
<evidence type="ECO:0000256" key="4">
    <source>
        <dbReference type="ARBA" id="ARBA00022692"/>
    </source>
</evidence>
<dbReference type="OrthoDB" id="9775268at2"/>